<dbReference type="GO" id="GO:0033744">
    <property type="term" value="F:L-methionine:thioredoxin-disulfide S-oxidoreductase activity"/>
    <property type="evidence" value="ECO:0007669"/>
    <property type="project" value="RHEA"/>
</dbReference>
<evidence type="ECO:0000259" key="6">
    <source>
        <dbReference type="Pfam" id="PF01625"/>
    </source>
</evidence>
<comment type="catalytic activity">
    <reaction evidence="3 4">
        <text>[thioredoxin]-disulfide + L-methionine + H2O = L-methionine (S)-S-oxide + [thioredoxin]-dithiol</text>
        <dbReference type="Rhea" id="RHEA:19993"/>
        <dbReference type="Rhea" id="RHEA-COMP:10698"/>
        <dbReference type="Rhea" id="RHEA-COMP:10700"/>
        <dbReference type="ChEBI" id="CHEBI:15377"/>
        <dbReference type="ChEBI" id="CHEBI:29950"/>
        <dbReference type="ChEBI" id="CHEBI:50058"/>
        <dbReference type="ChEBI" id="CHEBI:57844"/>
        <dbReference type="ChEBI" id="CHEBI:58772"/>
        <dbReference type="EC" id="1.8.4.11"/>
    </reaction>
</comment>
<dbReference type="InterPro" id="IPR002569">
    <property type="entry name" value="Met_Sox_Rdtase_MsrA_dom"/>
</dbReference>
<evidence type="ECO:0000256" key="5">
    <source>
        <dbReference type="SAM" id="SignalP"/>
    </source>
</evidence>
<dbReference type="SUPFAM" id="SSF55068">
    <property type="entry name" value="Peptide methionine sulfoxide reductase"/>
    <property type="match status" value="1"/>
</dbReference>
<evidence type="ECO:0000256" key="1">
    <source>
        <dbReference type="ARBA" id="ARBA00023002"/>
    </source>
</evidence>
<dbReference type="Gene3D" id="3.30.1060.10">
    <property type="entry name" value="Peptide methionine sulphoxide reductase MsrA"/>
    <property type="match status" value="1"/>
</dbReference>
<comment type="similarity">
    <text evidence="4">Belongs to the MsrA Met sulfoxide reductase family.</text>
</comment>
<protein>
    <recommendedName>
        <fullName evidence="4">Peptide methionine sulfoxide reductase MsrA</fullName>
        <shortName evidence="4">Protein-methionine-S-oxide reductase</shortName>
        <ecNumber evidence="4">1.8.4.11</ecNumber>
    </recommendedName>
    <alternativeName>
        <fullName evidence="4">Peptide-methionine (S)-S-oxide reductase</fullName>
        <shortName evidence="4">Peptide Met(O) reductase</shortName>
    </alternativeName>
</protein>
<feature type="chain" id="PRO_5011775355" description="Peptide methionine sulfoxide reductase MsrA" evidence="5">
    <location>
        <begin position="25"/>
        <end position="215"/>
    </location>
</feature>
<dbReference type="PANTHER" id="PTHR43774">
    <property type="entry name" value="PEPTIDE METHIONINE SULFOXIDE REDUCTASE"/>
    <property type="match status" value="1"/>
</dbReference>
<evidence type="ECO:0000256" key="2">
    <source>
        <dbReference type="ARBA" id="ARBA00047806"/>
    </source>
</evidence>
<dbReference type="Pfam" id="PF01625">
    <property type="entry name" value="PMSR"/>
    <property type="match status" value="1"/>
</dbReference>
<gene>
    <name evidence="4" type="primary">msrA</name>
    <name evidence="7" type="ORF">SAMN04488105_103182</name>
</gene>
<dbReference type="EMBL" id="FNAV01000003">
    <property type="protein sequence ID" value="SDE39363.1"/>
    <property type="molecule type" value="Genomic_DNA"/>
</dbReference>
<dbReference type="RefSeq" id="WP_089956321.1">
    <property type="nucleotide sequence ID" value="NZ_FNAV01000003.1"/>
</dbReference>
<evidence type="ECO:0000256" key="4">
    <source>
        <dbReference type="HAMAP-Rule" id="MF_01401"/>
    </source>
</evidence>
<evidence type="ECO:0000313" key="8">
    <source>
        <dbReference type="Proteomes" id="UP000198994"/>
    </source>
</evidence>
<reference evidence="8" key="1">
    <citation type="submission" date="2016-10" db="EMBL/GenBank/DDBJ databases">
        <authorList>
            <person name="Varghese N."/>
            <person name="Submissions S."/>
        </authorList>
    </citation>
    <scope>NUCLEOTIDE SEQUENCE [LARGE SCALE GENOMIC DNA]</scope>
    <source>
        <strain evidence="8">DSM 10146</strain>
    </source>
</reference>
<name>A0A1G7CJD3_9RHOB</name>
<feature type="active site" evidence="4">
    <location>
        <position position="36"/>
    </location>
</feature>
<dbReference type="OrthoDB" id="4174719at2"/>
<dbReference type="Proteomes" id="UP000198994">
    <property type="component" value="Unassembled WGS sequence"/>
</dbReference>
<keyword evidence="8" id="KW-1185">Reference proteome</keyword>
<dbReference type="EC" id="1.8.4.11" evidence="4"/>
<dbReference type="InterPro" id="IPR036509">
    <property type="entry name" value="Met_Sox_Rdtase_MsrA_sf"/>
</dbReference>
<dbReference type="GO" id="GO:0008113">
    <property type="term" value="F:peptide-methionine (S)-S-oxide reductase activity"/>
    <property type="evidence" value="ECO:0007669"/>
    <property type="project" value="UniProtKB-UniRule"/>
</dbReference>
<feature type="signal peptide" evidence="5">
    <location>
        <begin position="1"/>
        <end position="24"/>
    </location>
</feature>
<keyword evidence="5" id="KW-0732">Signal</keyword>
<feature type="domain" description="Peptide methionine sulphoxide reductase MsrA" evidence="6">
    <location>
        <begin position="29"/>
        <end position="171"/>
    </location>
</feature>
<dbReference type="NCBIfam" id="TIGR00401">
    <property type="entry name" value="msrA"/>
    <property type="match status" value="1"/>
</dbReference>
<accession>A0A1G7CJD3</accession>
<dbReference type="STRING" id="282683.SAMN04488105_103182"/>
<evidence type="ECO:0000313" key="7">
    <source>
        <dbReference type="EMBL" id="SDE39363.1"/>
    </source>
</evidence>
<comment type="function">
    <text evidence="4">Has an important function as a repair enzyme for proteins that have been inactivated by oxidation. Catalyzes the reversible oxidation-reduction of methionine sulfoxide in proteins to methionine.</text>
</comment>
<dbReference type="AlphaFoldDB" id="A0A1G7CJD3"/>
<evidence type="ECO:0000256" key="3">
    <source>
        <dbReference type="ARBA" id="ARBA00048782"/>
    </source>
</evidence>
<proteinExistence type="inferred from homology"/>
<dbReference type="PANTHER" id="PTHR43774:SF1">
    <property type="entry name" value="PEPTIDE METHIONINE SULFOXIDE REDUCTASE MSRA 2"/>
    <property type="match status" value="1"/>
</dbReference>
<dbReference type="HAMAP" id="MF_01401">
    <property type="entry name" value="MsrA"/>
    <property type="match status" value="1"/>
</dbReference>
<comment type="catalytic activity">
    <reaction evidence="2 4">
        <text>L-methionyl-[protein] + [thioredoxin]-disulfide + H2O = L-methionyl-(S)-S-oxide-[protein] + [thioredoxin]-dithiol</text>
        <dbReference type="Rhea" id="RHEA:14217"/>
        <dbReference type="Rhea" id="RHEA-COMP:10698"/>
        <dbReference type="Rhea" id="RHEA-COMP:10700"/>
        <dbReference type="Rhea" id="RHEA-COMP:12313"/>
        <dbReference type="Rhea" id="RHEA-COMP:12315"/>
        <dbReference type="ChEBI" id="CHEBI:15377"/>
        <dbReference type="ChEBI" id="CHEBI:16044"/>
        <dbReference type="ChEBI" id="CHEBI:29950"/>
        <dbReference type="ChEBI" id="CHEBI:44120"/>
        <dbReference type="ChEBI" id="CHEBI:50058"/>
        <dbReference type="EC" id="1.8.4.11"/>
    </reaction>
</comment>
<sequence>MVRNIVLAVAILLGIAAQSHRASAGERQQIVVAGGCFWCVEADFEKVPGVIEAVSGYTGGKSSNPTYKEVSRGGTGHYEAVRISYDSARVSRDQLLAMFFRSVDPTDAGGQFCDRGNSYRTAIFVSNAAEKAAAEKAKAEAQSALGQNIVTPILPAGRFWDAEAYHQDYYKGSNIVLTRFGPIQQAKAYKKYRDGCGRDQRVRQLWGSAAPFAGG</sequence>
<keyword evidence="1 4" id="KW-0560">Oxidoreductase</keyword>
<organism evidence="7 8">
    <name type="scientific">Salipiger thiooxidans</name>
    <dbReference type="NCBI Taxonomy" id="282683"/>
    <lineage>
        <taxon>Bacteria</taxon>
        <taxon>Pseudomonadati</taxon>
        <taxon>Pseudomonadota</taxon>
        <taxon>Alphaproteobacteria</taxon>
        <taxon>Rhodobacterales</taxon>
        <taxon>Roseobacteraceae</taxon>
        <taxon>Salipiger</taxon>
    </lineage>
</organism>